<comment type="similarity">
    <text evidence="1">Belongs to the N(4)/N(6)-methyltransferase family.</text>
</comment>
<keyword evidence="5" id="KW-0680">Restriction system</keyword>
<dbReference type="InterPro" id="IPR003356">
    <property type="entry name" value="DNA_methylase_A-5"/>
</dbReference>
<feature type="domain" description="DNA methylase adenine-specific" evidence="6">
    <location>
        <begin position="297"/>
        <end position="614"/>
    </location>
</feature>
<evidence type="ECO:0000259" key="6">
    <source>
        <dbReference type="Pfam" id="PF02384"/>
    </source>
</evidence>
<comment type="caution">
    <text evidence="8">The sequence shown here is derived from an EMBL/GenBank/DDBJ whole genome shotgun (WGS) entry which is preliminary data.</text>
</comment>
<keyword evidence="2 8" id="KW-0489">Methyltransferase</keyword>
<dbReference type="GO" id="GO:0003677">
    <property type="term" value="F:DNA binding"/>
    <property type="evidence" value="ECO:0007669"/>
    <property type="project" value="InterPro"/>
</dbReference>
<evidence type="ECO:0000256" key="3">
    <source>
        <dbReference type="ARBA" id="ARBA00022679"/>
    </source>
</evidence>
<dbReference type="InterPro" id="IPR050953">
    <property type="entry name" value="N4_N6_ade-DNA_methylase"/>
</dbReference>
<evidence type="ECO:0000259" key="7">
    <source>
        <dbReference type="Pfam" id="PF12950"/>
    </source>
</evidence>
<dbReference type="InterPro" id="IPR029063">
    <property type="entry name" value="SAM-dependent_MTases_sf"/>
</dbReference>
<dbReference type="PROSITE" id="PS00092">
    <property type="entry name" value="N6_MTASE"/>
    <property type="match status" value="1"/>
</dbReference>
<evidence type="ECO:0000256" key="4">
    <source>
        <dbReference type="ARBA" id="ARBA00022691"/>
    </source>
</evidence>
<reference evidence="8 9" key="1">
    <citation type="submission" date="2018-04" db="EMBL/GenBank/DDBJ databases">
        <title>Genomic Encyclopedia of Archaeal and Bacterial Type Strains, Phase II (KMG-II): from individual species to whole genera.</title>
        <authorList>
            <person name="Goeker M."/>
        </authorList>
    </citation>
    <scope>NUCLEOTIDE SEQUENCE [LARGE SCALE GENOMIC DNA]</scope>
    <source>
        <strain evidence="8 9">DSM 25731</strain>
    </source>
</reference>
<dbReference type="Gene3D" id="3.40.50.150">
    <property type="entry name" value="Vaccinia Virus protein VP39"/>
    <property type="match status" value="1"/>
</dbReference>
<dbReference type="SUPFAM" id="SSF53335">
    <property type="entry name" value="S-adenosyl-L-methionine-dependent methyltransferases"/>
    <property type="match status" value="1"/>
</dbReference>
<dbReference type="InterPro" id="IPR025931">
    <property type="entry name" value="TaqI_C"/>
</dbReference>
<dbReference type="RefSeq" id="WP_108116747.1">
    <property type="nucleotide sequence ID" value="NZ_QBKT01000013.1"/>
</dbReference>
<name>A0A2T6BR51_9FLAO</name>
<dbReference type="InterPro" id="IPR002052">
    <property type="entry name" value="DNA_methylase_N6_adenine_CS"/>
</dbReference>
<organism evidence="8 9">
    <name type="scientific">Kordia periserrulae</name>
    <dbReference type="NCBI Taxonomy" id="701523"/>
    <lineage>
        <taxon>Bacteria</taxon>
        <taxon>Pseudomonadati</taxon>
        <taxon>Bacteroidota</taxon>
        <taxon>Flavobacteriia</taxon>
        <taxon>Flavobacteriales</taxon>
        <taxon>Flavobacteriaceae</taxon>
        <taxon>Kordia</taxon>
    </lineage>
</organism>
<evidence type="ECO:0000313" key="9">
    <source>
        <dbReference type="Proteomes" id="UP000244090"/>
    </source>
</evidence>
<keyword evidence="9" id="KW-1185">Reference proteome</keyword>
<dbReference type="GO" id="GO:0008170">
    <property type="term" value="F:N-methyltransferase activity"/>
    <property type="evidence" value="ECO:0007669"/>
    <property type="project" value="InterPro"/>
</dbReference>
<dbReference type="GO" id="GO:0009307">
    <property type="term" value="P:DNA restriction-modification system"/>
    <property type="evidence" value="ECO:0007669"/>
    <property type="project" value="UniProtKB-KW"/>
</dbReference>
<proteinExistence type="inferred from homology"/>
<evidence type="ECO:0000256" key="2">
    <source>
        <dbReference type="ARBA" id="ARBA00022603"/>
    </source>
</evidence>
<dbReference type="PRINTS" id="PR00507">
    <property type="entry name" value="N12N6MTFRASE"/>
</dbReference>
<dbReference type="Pfam" id="PF12950">
    <property type="entry name" value="TaqI_C"/>
    <property type="match status" value="1"/>
</dbReference>
<dbReference type="PANTHER" id="PTHR33841">
    <property type="entry name" value="DNA METHYLTRANSFERASE YEEA-RELATED"/>
    <property type="match status" value="1"/>
</dbReference>
<dbReference type="GO" id="GO:0032259">
    <property type="term" value="P:methylation"/>
    <property type="evidence" value="ECO:0007669"/>
    <property type="project" value="UniProtKB-KW"/>
</dbReference>
<evidence type="ECO:0000256" key="1">
    <source>
        <dbReference type="ARBA" id="ARBA00006594"/>
    </source>
</evidence>
<keyword evidence="4" id="KW-0949">S-adenosyl-L-methionine</keyword>
<gene>
    <name evidence="8" type="ORF">C8N46_11351</name>
</gene>
<dbReference type="OrthoDB" id="32195at2"/>
<dbReference type="GO" id="GO:0009007">
    <property type="term" value="F:site-specific DNA-methyltransferase (adenine-specific) activity"/>
    <property type="evidence" value="ECO:0007669"/>
    <property type="project" value="UniProtKB-EC"/>
</dbReference>
<dbReference type="PANTHER" id="PTHR33841:SF5">
    <property type="entry name" value="DNA METHYLASE (MODIFICATION METHYLASE) (METHYLTRANSFERASE)-RELATED"/>
    <property type="match status" value="1"/>
</dbReference>
<sequence length="1004" mass="117819">MKSIAADFFDKLGFSFGEDLRPEKIFIENAPELNGKIIHSTFYYDSPNQTNTSFYFINKALSKNELKEIKKYVWNENKVDLLFYLKNDDSSKLVLQYAKVSPKTADSDSILDVFKISNEEQSKIENIQRWKFDSGLFWTNYQEFLTRSKNFKSIDKELVSTLEALKNQLNDVLTLFLEDEEKKEEYVQALIDRTLYIKYLEDNHIINSYFYEHHFKDSETDYKKLLYNADSSGLNKLFEIIHDIFNNELFEKPTIPEKYLNTAICSLIHDSLNHNIEVGQLRLFDFRFDIIPVEFISYIYEIFLTDKQKENGIFYTPKKLAQLIVDDVIPENEIGSVLDPSCGSGMFLITAFQRLLENSNEDTLTDIATRIEFRTKLLEDNIFGIEKQITAQRFTLFSLSLQLFRGLEKTQIRDFIAKQLKEKGQVELFKKHRFFKNIQHANSLEVEADKIPHADKTFSYIIGNPPFTTKNVSPDTRNFVKEYKSNTLNEELTTEKIIGSLQISQCFFLKIRDWSNPNTKFGFVSNSSNFYNENSKDFQKFFYSEYKIDKIYELSRVKKILFENAVESVVSLIFSNNDNNAVNNLIKYYLVDEGLFSKKPFELLIIQEDKIREILQSDLQTCKANLRDYLIGNDFDLELVKKLNQNPTLNGFLKKTKSYRGFEIWGEDARKKEFELTKENWKGLSPQYKNEYLQKFISKYFKNERDTHFDKAYIKPKNLQPFVITPVDKYISSIDNFHRPRPKEVYTGNKLLLRRIGSHLNCVYSNKEDYFDFSVYTIKLANEKNYPLFCALLNSYIVQFFLDFYLRKRLLDSFSRIGVDDIKEIPIPKDLESDTAIKLSKISDDLTNGLVDYSEVKNELNELVFDLYELSFLERQRIKDFFIEKKTISVSKNEIGEYIETLNTSIEIFLKNSVSFETKHNKGIGLVAIKVNLNGSSNTPSAKKTGLYLLNEIFEQNPQENFLASREKIWGKDCVYIIKQDLNINWSKTKAYEDGQEVLKKLMR</sequence>
<evidence type="ECO:0000256" key="5">
    <source>
        <dbReference type="ARBA" id="ARBA00022747"/>
    </source>
</evidence>
<dbReference type="AlphaFoldDB" id="A0A2T6BR51"/>
<dbReference type="EMBL" id="QBKT01000013">
    <property type="protein sequence ID" value="PTX58560.1"/>
    <property type="molecule type" value="Genomic_DNA"/>
</dbReference>
<dbReference type="Pfam" id="PF02384">
    <property type="entry name" value="N6_Mtase"/>
    <property type="match status" value="1"/>
</dbReference>
<feature type="domain" description="TaqI-like C-terminal specificity" evidence="7">
    <location>
        <begin position="713"/>
        <end position="827"/>
    </location>
</feature>
<keyword evidence="3" id="KW-0808">Transferase</keyword>
<evidence type="ECO:0000313" key="8">
    <source>
        <dbReference type="EMBL" id="PTX58560.1"/>
    </source>
</evidence>
<accession>A0A2T6BR51</accession>
<dbReference type="Proteomes" id="UP000244090">
    <property type="component" value="Unassembled WGS sequence"/>
</dbReference>
<protein>
    <submittedName>
        <fullName evidence="8">Type I restriction-modification system DNA methylase subunit</fullName>
    </submittedName>
</protein>